<proteinExistence type="predicted"/>
<feature type="region of interest" description="Disordered" evidence="1">
    <location>
        <begin position="1"/>
        <end position="60"/>
    </location>
</feature>
<evidence type="ECO:0000256" key="1">
    <source>
        <dbReference type="SAM" id="MobiDB-lite"/>
    </source>
</evidence>
<feature type="region of interest" description="Disordered" evidence="1">
    <location>
        <begin position="229"/>
        <end position="253"/>
    </location>
</feature>
<evidence type="ECO:0000313" key="2">
    <source>
        <dbReference type="EMBL" id="GGN62024.1"/>
    </source>
</evidence>
<feature type="compositionally biased region" description="Basic and acidic residues" evidence="1">
    <location>
        <begin position="49"/>
        <end position="58"/>
    </location>
</feature>
<feature type="compositionally biased region" description="Basic residues" evidence="1">
    <location>
        <begin position="332"/>
        <end position="342"/>
    </location>
</feature>
<feature type="region of interest" description="Disordered" evidence="1">
    <location>
        <begin position="310"/>
        <end position="342"/>
    </location>
</feature>
<gene>
    <name evidence="2" type="ORF">GCM10012285_61750</name>
</gene>
<evidence type="ECO:0008006" key="4">
    <source>
        <dbReference type="Google" id="ProtNLM"/>
    </source>
</evidence>
<dbReference type="Proteomes" id="UP000600080">
    <property type="component" value="Unassembled WGS sequence"/>
</dbReference>
<feature type="compositionally biased region" description="Basic residues" evidence="1">
    <location>
        <begin position="37"/>
        <end position="48"/>
    </location>
</feature>
<evidence type="ECO:0000313" key="3">
    <source>
        <dbReference type="Proteomes" id="UP000600080"/>
    </source>
</evidence>
<feature type="region of interest" description="Disordered" evidence="1">
    <location>
        <begin position="143"/>
        <end position="169"/>
    </location>
</feature>
<dbReference type="GeneID" id="301551845"/>
<sequence length="342" mass="38173">MSPAAARRTAPGTAGSPASAKRTCRECRQPPAPGHTRCQRHLDLHRKRSRDDRKRQRAENFTADTREALLGLLRAGQPLISACADLNIPVARVHWTGFGDARWSADLDAALMEGRDPTIRHGTSHAYKVKKCRCPECRRAKYHERGPRRKGLPPQRKPVAPAPTAEANPDSFLDARDAVVAAYLAEGTPDRALSLHGTTTAWLKRERRGDVAFARRIDQAKEAWATRRGKERAAAATVKAPRPRRDRPTVGEQERAVHVATLRADLERLLPLVRQGATLRDVQRQLQFPHKRLEKIRRLVPEAEQQLRDAYAAGPGFGRRGPPNGTSSPLRVSRKYRPHVSS</sequence>
<dbReference type="RefSeq" id="WP_189103675.1">
    <property type="nucleotide sequence ID" value="NZ_BMND01000044.1"/>
</dbReference>
<comment type="caution">
    <text evidence="2">The sequence shown here is derived from an EMBL/GenBank/DDBJ whole genome shotgun (WGS) entry which is preliminary data.</text>
</comment>
<name>A0ABQ2K0T8_9ACTN</name>
<reference evidence="3" key="1">
    <citation type="journal article" date="2019" name="Int. J. Syst. Evol. Microbiol.">
        <title>The Global Catalogue of Microorganisms (GCM) 10K type strain sequencing project: providing services to taxonomists for standard genome sequencing and annotation.</title>
        <authorList>
            <consortium name="The Broad Institute Genomics Platform"/>
            <consortium name="The Broad Institute Genome Sequencing Center for Infectious Disease"/>
            <person name="Wu L."/>
            <person name="Ma J."/>
        </authorList>
    </citation>
    <scope>NUCLEOTIDE SEQUENCE [LARGE SCALE GENOMIC DNA]</scope>
    <source>
        <strain evidence="3">CGMCC 4.7323</strain>
    </source>
</reference>
<keyword evidence="3" id="KW-1185">Reference proteome</keyword>
<protein>
    <recommendedName>
        <fullName evidence="4">ROS/MUCR transcriptional regulator protein</fullName>
    </recommendedName>
</protein>
<organism evidence="2 3">
    <name type="scientific">Streptomyces kronopolitis</name>
    <dbReference type="NCBI Taxonomy" id="1612435"/>
    <lineage>
        <taxon>Bacteria</taxon>
        <taxon>Bacillati</taxon>
        <taxon>Actinomycetota</taxon>
        <taxon>Actinomycetes</taxon>
        <taxon>Kitasatosporales</taxon>
        <taxon>Streptomycetaceae</taxon>
        <taxon>Streptomyces</taxon>
    </lineage>
</organism>
<dbReference type="EMBL" id="BMND01000044">
    <property type="protein sequence ID" value="GGN62024.1"/>
    <property type="molecule type" value="Genomic_DNA"/>
</dbReference>
<accession>A0ABQ2K0T8</accession>
<feature type="compositionally biased region" description="Low complexity" evidence="1">
    <location>
        <begin position="1"/>
        <end position="16"/>
    </location>
</feature>